<dbReference type="Proteomes" id="UP000749646">
    <property type="component" value="Unassembled WGS sequence"/>
</dbReference>
<reference evidence="1" key="1">
    <citation type="journal article" date="2020" name="Fungal Divers.">
        <title>Resolving the Mortierellaceae phylogeny through synthesis of multi-gene phylogenetics and phylogenomics.</title>
        <authorList>
            <person name="Vandepol N."/>
            <person name="Liber J."/>
            <person name="Desiro A."/>
            <person name="Na H."/>
            <person name="Kennedy M."/>
            <person name="Barry K."/>
            <person name="Grigoriev I.V."/>
            <person name="Miller A.N."/>
            <person name="O'Donnell K."/>
            <person name="Stajich J.E."/>
            <person name="Bonito G."/>
        </authorList>
    </citation>
    <scope>NUCLEOTIDE SEQUENCE</scope>
    <source>
        <strain evidence="1">MES-2147</strain>
    </source>
</reference>
<accession>A0A9P6MFJ5</accession>
<dbReference type="OrthoDB" id="2448387at2759"/>
<protein>
    <submittedName>
        <fullName evidence="1">Uncharacterized protein</fullName>
    </submittedName>
</protein>
<gene>
    <name evidence="1" type="ORF">BGZ65_007023</name>
</gene>
<keyword evidence="2" id="KW-1185">Reference proteome</keyword>
<dbReference type="EMBL" id="JAAAHW010001008">
    <property type="protein sequence ID" value="KAF9997400.1"/>
    <property type="molecule type" value="Genomic_DNA"/>
</dbReference>
<dbReference type="AlphaFoldDB" id="A0A9P6MFJ5"/>
<organism evidence="1 2">
    <name type="scientific">Modicella reniformis</name>
    <dbReference type="NCBI Taxonomy" id="1440133"/>
    <lineage>
        <taxon>Eukaryota</taxon>
        <taxon>Fungi</taxon>
        <taxon>Fungi incertae sedis</taxon>
        <taxon>Mucoromycota</taxon>
        <taxon>Mortierellomycotina</taxon>
        <taxon>Mortierellomycetes</taxon>
        <taxon>Mortierellales</taxon>
        <taxon>Mortierellaceae</taxon>
        <taxon>Modicella</taxon>
    </lineage>
</organism>
<comment type="caution">
    <text evidence="1">The sequence shown here is derived from an EMBL/GenBank/DDBJ whole genome shotgun (WGS) entry which is preliminary data.</text>
</comment>
<evidence type="ECO:0000313" key="2">
    <source>
        <dbReference type="Proteomes" id="UP000749646"/>
    </source>
</evidence>
<evidence type="ECO:0000313" key="1">
    <source>
        <dbReference type="EMBL" id="KAF9997400.1"/>
    </source>
</evidence>
<proteinExistence type="predicted"/>
<sequence length="289" mass="32302">MDQFQEHLNYYRKQSDPTVQIPQRLIHIPHSNRITAGQINDISYSNRMGVRRERRLKKDGSKDVREALATISTNDHSLARAATKKEIDIAHQARSQTRGLLRSFETSRGRLKDLQTQRLRAGRAWTKAGAVERERVLNHGLKTPPCKNIAGIPTASSVTTIVTTIITTIVTNSNHIKDRWILHTMPKAPRCDSTRKQTFCTPTLCPKAKPDIIPVMLVGDAGTGVGSRIKEHARRGGKKLRQEHMKHCPVILTDECKAVEGALVRVHGALECVNSPSKSGKRSSPEMHK</sequence>
<name>A0A9P6MFJ5_9FUNG</name>